<evidence type="ECO:0000313" key="1">
    <source>
        <dbReference type="EMBL" id="KAH7988772.1"/>
    </source>
</evidence>
<reference evidence="1" key="1">
    <citation type="submission" date="2021-08" db="EMBL/GenBank/DDBJ databases">
        <title>The first chromosome-level gecko genome reveals the dynamic sex chromosomes of Neotropical dwarf geckos (Sphaerodactylidae: Sphaerodactylus).</title>
        <authorList>
            <person name="Pinto B.J."/>
            <person name="Keating S.E."/>
            <person name="Gamble T."/>
        </authorList>
    </citation>
    <scope>NUCLEOTIDE SEQUENCE</scope>
    <source>
        <strain evidence="1">TG3544</strain>
    </source>
</reference>
<dbReference type="Proteomes" id="UP000827872">
    <property type="component" value="Linkage Group LG10"/>
</dbReference>
<dbReference type="EMBL" id="CM037623">
    <property type="protein sequence ID" value="KAH7988772.1"/>
    <property type="molecule type" value="Genomic_DNA"/>
</dbReference>
<protein>
    <submittedName>
        <fullName evidence="1">Uncharacterized protein</fullName>
    </submittedName>
</protein>
<name>A0ACB8E8Y7_9SAUR</name>
<comment type="caution">
    <text evidence="1">The sequence shown here is derived from an EMBL/GenBank/DDBJ whole genome shotgun (WGS) entry which is preliminary data.</text>
</comment>
<keyword evidence="2" id="KW-1185">Reference proteome</keyword>
<accession>A0ACB8E8Y7</accession>
<organism evidence="1 2">
    <name type="scientific">Sphaerodactylus townsendi</name>
    <dbReference type="NCBI Taxonomy" id="933632"/>
    <lineage>
        <taxon>Eukaryota</taxon>
        <taxon>Metazoa</taxon>
        <taxon>Chordata</taxon>
        <taxon>Craniata</taxon>
        <taxon>Vertebrata</taxon>
        <taxon>Euteleostomi</taxon>
        <taxon>Lepidosauria</taxon>
        <taxon>Squamata</taxon>
        <taxon>Bifurcata</taxon>
        <taxon>Gekkota</taxon>
        <taxon>Sphaerodactylidae</taxon>
        <taxon>Sphaerodactylus</taxon>
    </lineage>
</organism>
<sequence>MLYCWGEGASGQLGVGDAEIQEPVRFRAGPEASQKRGVVLVACGERHTLLLHADGSVSSCGDNARGQLGRRLPAGQQRSSVPEQIQALEAQAVIHVSCGKDHSLAICSNGSVFSWGAGTFGQLGTGELKDRLIPKKIDGLSTFKVIQVACGHSHSIALTKDGRVFSWGQNIYGQLGIGKEVSSHGRPQHVTALDGIPLAQVAAGGAHSFALSLLGVAYGWGRNHVHQLGLSQSDPKEQIYKPYSVAALRSLGVVYISCGAEHTAVLTQDGSIFTFGGDSAGQLGHSSSTPKTGPQKVDWIGGAVSHLACGSYHTLAYISSSGELISFGRGCSEQAEMNSFNISALISPNELLDIPVKQIFAGTYVNFASTVQPQVPEHTNGAGPVESLPKINQMNRTLIHKWMSATAESETRQKAKREIEVIFSSPACLTASFLKPRSALEIGCCVVVDLQKARDIFSELTQRDWIAGRIAFSLRNHLIPSLPLTSPHQEALQCFLLLPECSAALEAQNLQSLAEPLAKAISSMSKRSSDLLEKYWLSLPASFSDRIVQMFKKAVVSQLPNYYIVPHCQAVIPILEVLQKLFKVNKKAGYKLQLNSFYVDNIAEKINLFVDLGRWHAWIENLHSLPLTSFCRFPFVFEPVSKMKLFYLESAVVQESIKAEAQELLFHNRINRVGEYPTLPFFPLRVKRHNLVEDTLHKLNRVEDNSLKMQLLVEFEGEEGQRGVGSMLIEFFLYVFEEMTQPDYGLFMYCEKNSPMWFPTRPSAEMKKYYLFGVLFGLALCNKVIVYVPFPLAAFKKLVGEKPSLDDLKELSPDLGKGLQAVLDYEKDDMEENLQLCYNISWDKTDVDLVPNGKSVPVNNANKKDFVNKYVDYIFNKSVEEVFKEFKRGVFKVLDKRIVGFFEPQELMEVAIGNAKYDWNMYEKNAVYWGIYSPTHPTVRMFWQVFHELTLAEKKGFLLFVAGNDRIPVMGMESVHLTIHSHKTFSEGHLPEAQTCCHLLLLPPYSTMEKLKEKLLLAIQNNQGFGKQ</sequence>
<evidence type="ECO:0000313" key="2">
    <source>
        <dbReference type="Proteomes" id="UP000827872"/>
    </source>
</evidence>
<gene>
    <name evidence="1" type="ORF">K3G42_022023</name>
</gene>
<proteinExistence type="predicted"/>